<name>A0A101JHR5_9ACTN</name>
<organism evidence="6 7">
    <name type="scientific">Actinoplanes awajinensis subsp. mycoplanecinus</name>
    <dbReference type="NCBI Taxonomy" id="135947"/>
    <lineage>
        <taxon>Bacteria</taxon>
        <taxon>Bacillati</taxon>
        <taxon>Actinomycetota</taxon>
        <taxon>Actinomycetes</taxon>
        <taxon>Micromonosporales</taxon>
        <taxon>Micromonosporaceae</taxon>
        <taxon>Actinoplanes</taxon>
    </lineage>
</organism>
<dbReference type="PIRSF" id="PIRSF001365">
    <property type="entry name" value="DHDPS"/>
    <property type="match status" value="1"/>
</dbReference>
<feature type="active site" description="Proton donor/acceptor" evidence="4">
    <location>
        <position position="132"/>
    </location>
</feature>
<evidence type="ECO:0000313" key="7">
    <source>
        <dbReference type="Proteomes" id="UP000053244"/>
    </source>
</evidence>
<evidence type="ECO:0000256" key="3">
    <source>
        <dbReference type="PIRNR" id="PIRNR001365"/>
    </source>
</evidence>
<dbReference type="GO" id="GO:0008840">
    <property type="term" value="F:4-hydroxy-tetrahydrodipicolinate synthase activity"/>
    <property type="evidence" value="ECO:0007669"/>
    <property type="project" value="TreeGrafter"/>
</dbReference>
<dbReference type="InterPro" id="IPR002220">
    <property type="entry name" value="DapA-like"/>
</dbReference>
<dbReference type="InterPro" id="IPR013785">
    <property type="entry name" value="Aldolase_TIM"/>
</dbReference>
<dbReference type="SUPFAM" id="SSF51569">
    <property type="entry name" value="Aldolase"/>
    <property type="match status" value="1"/>
</dbReference>
<evidence type="ECO:0000256" key="4">
    <source>
        <dbReference type="PIRSR" id="PIRSR001365-1"/>
    </source>
</evidence>
<dbReference type="GO" id="GO:0005829">
    <property type="term" value="C:cytosol"/>
    <property type="evidence" value="ECO:0007669"/>
    <property type="project" value="TreeGrafter"/>
</dbReference>
<dbReference type="Gene3D" id="3.20.20.70">
    <property type="entry name" value="Aldolase class I"/>
    <property type="match status" value="1"/>
</dbReference>
<gene>
    <name evidence="6" type="ORF">ADL15_36495</name>
</gene>
<comment type="caution">
    <text evidence="6">The sequence shown here is derived from an EMBL/GenBank/DDBJ whole genome shotgun (WGS) entry which is preliminary data.</text>
</comment>
<evidence type="ECO:0000256" key="2">
    <source>
        <dbReference type="ARBA" id="ARBA00023239"/>
    </source>
</evidence>
<dbReference type="AlphaFoldDB" id="A0A101JHR5"/>
<dbReference type="PRINTS" id="PR00146">
    <property type="entry name" value="DHPICSNTHASE"/>
</dbReference>
<dbReference type="EMBL" id="LLZH01000302">
    <property type="protein sequence ID" value="KUL27061.1"/>
    <property type="molecule type" value="Genomic_DNA"/>
</dbReference>
<evidence type="ECO:0000256" key="1">
    <source>
        <dbReference type="ARBA" id="ARBA00007592"/>
    </source>
</evidence>
<evidence type="ECO:0000313" key="6">
    <source>
        <dbReference type="EMBL" id="KUL27061.1"/>
    </source>
</evidence>
<comment type="similarity">
    <text evidence="1 3">Belongs to the DapA family.</text>
</comment>
<dbReference type="OrthoDB" id="9778880at2"/>
<evidence type="ECO:0000256" key="5">
    <source>
        <dbReference type="PIRSR" id="PIRSR001365-2"/>
    </source>
</evidence>
<dbReference type="CDD" id="cd00408">
    <property type="entry name" value="DHDPS-like"/>
    <property type="match status" value="1"/>
</dbReference>
<reference evidence="6 7" key="1">
    <citation type="submission" date="2015-10" db="EMBL/GenBank/DDBJ databases">
        <authorList>
            <person name="Gilbert D.G."/>
        </authorList>
    </citation>
    <scope>NUCLEOTIDE SEQUENCE [LARGE SCALE GENOMIC DNA]</scope>
    <source>
        <strain evidence="6 7">NRRL B-16712</strain>
    </source>
</reference>
<sequence length="296" mass="30526">MFTGLSAFPLTPLAADGSVDEKAFITLVQRLVAAGVDSISPLGSTGSYAYLSREERARVARLAVEHAAGVPVMVGIGATRTREVLAVAEDAQAAGVSAVLLAPVSYQPLTEDDVLGLYEDVTRELSVPLAVYDNPGTTRFTFTDELYQAVAALPQVASIKIPGSSGLTSARVEELRKMLPGHLSLGVSGDGFGAAGLSAGCDAWYSSIGGTLPGPVVAITRAVQSGDLAGAAAESARLQPLWDLFGKHRGALRVIGTIAEHLGLVSAPSLPRPIRGLSGADRAEVIAIVTRLGLTE</sequence>
<dbReference type="Proteomes" id="UP000053244">
    <property type="component" value="Unassembled WGS sequence"/>
</dbReference>
<dbReference type="Pfam" id="PF00701">
    <property type="entry name" value="DHDPS"/>
    <property type="match status" value="1"/>
</dbReference>
<feature type="active site" description="Schiff-base intermediate with substrate" evidence="4">
    <location>
        <position position="160"/>
    </location>
</feature>
<accession>A0A101JHR5</accession>
<dbReference type="SMART" id="SM01130">
    <property type="entry name" value="DHDPS"/>
    <property type="match status" value="1"/>
</dbReference>
<dbReference type="PANTHER" id="PTHR12128:SF66">
    <property type="entry name" value="4-HYDROXY-2-OXOGLUTARATE ALDOLASE, MITOCHONDRIAL"/>
    <property type="match status" value="1"/>
</dbReference>
<feature type="binding site" evidence="5">
    <location>
        <position position="45"/>
    </location>
    <ligand>
        <name>pyruvate</name>
        <dbReference type="ChEBI" id="CHEBI:15361"/>
    </ligand>
</feature>
<keyword evidence="7" id="KW-1185">Reference proteome</keyword>
<protein>
    <submittedName>
        <fullName evidence="6">Dihydrodipicolinate synthase</fullName>
    </submittedName>
</protein>
<keyword evidence="2 3" id="KW-0456">Lyase</keyword>
<proteinExistence type="inferred from homology"/>
<dbReference type="PANTHER" id="PTHR12128">
    <property type="entry name" value="DIHYDRODIPICOLINATE SYNTHASE"/>
    <property type="match status" value="1"/>
</dbReference>